<protein>
    <recommendedName>
        <fullName evidence="3">AIR9-like A9 domain-containing protein</fullName>
    </recommendedName>
</protein>
<feature type="region of interest" description="Disordered" evidence="2">
    <location>
        <begin position="228"/>
        <end position="249"/>
    </location>
</feature>
<dbReference type="GO" id="GO:0005886">
    <property type="term" value="C:plasma membrane"/>
    <property type="evidence" value="ECO:0007669"/>
    <property type="project" value="TreeGrafter"/>
</dbReference>
<feature type="domain" description="AIR9-like A9" evidence="3">
    <location>
        <begin position="565"/>
        <end position="619"/>
    </location>
</feature>
<dbReference type="Pfam" id="PF00612">
    <property type="entry name" value="IQ"/>
    <property type="match status" value="1"/>
</dbReference>
<feature type="compositionally biased region" description="Polar residues" evidence="2">
    <location>
        <begin position="234"/>
        <end position="247"/>
    </location>
</feature>
<dbReference type="SMART" id="SM00015">
    <property type="entry name" value="IQ"/>
    <property type="match status" value="5"/>
</dbReference>
<dbReference type="SUPFAM" id="SSF52540">
    <property type="entry name" value="P-loop containing nucleoside triphosphate hydrolases"/>
    <property type="match status" value="1"/>
</dbReference>
<keyword evidence="5" id="KW-1185">Reference proteome</keyword>
<dbReference type="AlphaFoldDB" id="A0AAX4P8K1"/>
<dbReference type="Pfam" id="PF23197">
    <property type="entry name" value="IG_AIR9"/>
    <property type="match status" value="1"/>
</dbReference>
<dbReference type="InterPro" id="IPR000048">
    <property type="entry name" value="IQ_motif_EF-hand-BS"/>
</dbReference>
<evidence type="ECO:0000313" key="4">
    <source>
        <dbReference type="EMBL" id="WZN61895.1"/>
    </source>
</evidence>
<feature type="coiled-coil region" evidence="1">
    <location>
        <begin position="52"/>
        <end position="107"/>
    </location>
</feature>
<reference evidence="4 5" key="1">
    <citation type="submission" date="2024-03" db="EMBL/GenBank/DDBJ databases">
        <title>Complete genome sequence of the green alga Chloropicon roscoffensis RCC1871.</title>
        <authorList>
            <person name="Lemieux C."/>
            <person name="Pombert J.-F."/>
            <person name="Otis C."/>
            <person name="Turmel M."/>
        </authorList>
    </citation>
    <scope>NUCLEOTIDE SEQUENCE [LARGE SCALE GENOMIC DNA]</scope>
    <source>
        <strain evidence="4 5">RCC1871</strain>
    </source>
</reference>
<gene>
    <name evidence="4" type="ORF">HKI87_05g34300</name>
</gene>
<dbReference type="Proteomes" id="UP001472866">
    <property type="component" value="Chromosome 05"/>
</dbReference>
<dbReference type="InterPro" id="IPR056284">
    <property type="entry name" value="AIR9-like_A9"/>
</dbReference>
<accession>A0AAX4P8K1</accession>
<dbReference type="InterPro" id="IPR027417">
    <property type="entry name" value="P-loop_NTPase"/>
</dbReference>
<name>A0AAX4P8K1_9CHLO</name>
<dbReference type="PANTHER" id="PTHR31149:SF7">
    <property type="entry name" value="EXPRESSED PROTEIN"/>
    <property type="match status" value="1"/>
</dbReference>
<dbReference type="EMBL" id="CP151505">
    <property type="protein sequence ID" value="WZN61895.1"/>
    <property type="molecule type" value="Genomic_DNA"/>
</dbReference>
<dbReference type="PANTHER" id="PTHR31149">
    <property type="entry name" value="EXPRESSED PROTEIN"/>
    <property type="match status" value="1"/>
</dbReference>
<evidence type="ECO:0000259" key="3">
    <source>
        <dbReference type="Pfam" id="PF23197"/>
    </source>
</evidence>
<organism evidence="4 5">
    <name type="scientific">Chloropicon roscoffensis</name>
    <dbReference type="NCBI Taxonomy" id="1461544"/>
    <lineage>
        <taxon>Eukaryota</taxon>
        <taxon>Viridiplantae</taxon>
        <taxon>Chlorophyta</taxon>
        <taxon>Chloropicophyceae</taxon>
        <taxon>Chloropicales</taxon>
        <taxon>Chloropicaceae</taxon>
        <taxon>Chloropicon</taxon>
    </lineage>
</organism>
<dbReference type="Gene3D" id="1.20.5.190">
    <property type="match status" value="2"/>
</dbReference>
<evidence type="ECO:0000256" key="2">
    <source>
        <dbReference type="SAM" id="MobiDB-lite"/>
    </source>
</evidence>
<keyword evidence="1" id="KW-0175">Coiled coil</keyword>
<evidence type="ECO:0000256" key="1">
    <source>
        <dbReference type="SAM" id="Coils"/>
    </source>
</evidence>
<feature type="coiled-coil region" evidence="1">
    <location>
        <begin position="330"/>
        <end position="364"/>
    </location>
</feature>
<evidence type="ECO:0000313" key="5">
    <source>
        <dbReference type="Proteomes" id="UP001472866"/>
    </source>
</evidence>
<proteinExistence type="predicted"/>
<sequence>MASGGSPVVGVMQNVRFAVTPAPTLPGASPTLGQAATPADLKQQVMTWSKVVEVAEREIERKSKETQTLKARLRSVEWEALSRAREVSTLTDKVKEVELKLAEKETQVKTILGGLDIRETQERSLDSLITLAIEDKVSWEKKYRSAANELELKTQYLDDKEQFWCGEVEQLEAELTRRDEQIGSLKMQLLEIRKMQESGSLAAFGRQSAALKERSSLISGQTDLAKKLQDANKKSQQQRHQIESLESQLDESRAQNGVFTSALIPILEDSGLFLQTSNAVEITESLKALFDSLMAELRLSGKDRNKSITTKAAKELIAIKEKTLESQQKQTKLLKELEFTTREAEKLTRRIMDDEDERKEEGNESPAELVKGSSIGELPIPLSESDDELLRRDRSATLIQSRFRGHLAQKKYKEMFEVQTAASRVIQKHYRRHQDSESERTEKRAITTIQAGARKWKANREVKQKRTEEANVLKGELMERAAKTLQRHERARQTRKKFKEIKEVREEKAVMIQKHFRSRKAKEDLEKRRSDAPRVEDFGIFCNDQTLTAGSLIRACGRPSNGTTLCMFQWTRRDQVTGKMCDIPGETTPEYVLSPDDVGRVVGVRCTPTNDKDECGLPATDVVNNGSPIEISDEVKKEITNLASKGTVTYHTQLVKFGKSSIPTQVTVTLDKKMVTVTKKEKVLLKMKWETLPRVDLAPQIPTLLMLCATQGGADRGAKDVHLNFRERQERDDCAVLVRHFSALAANRPKSGFLSSLSQKLRGSKKDK</sequence>
<dbReference type="PROSITE" id="PS50096">
    <property type="entry name" value="IQ"/>
    <property type="match status" value="4"/>
</dbReference>
<dbReference type="Gene3D" id="2.60.40.2700">
    <property type="match status" value="1"/>
</dbReference>